<dbReference type="OrthoDB" id="9774454at2"/>
<dbReference type="InterPro" id="IPR036318">
    <property type="entry name" value="FAD-bd_PCMH-like_sf"/>
</dbReference>
<dbReference type="SUPFAM" id="SSF55447">
    <property type="entry name" value="CO dehydrogenase flavoprotein C-terminal domain-like"/>
    <property type="match status" value="1"/>
</dbReference>
<dbReference type="InterPro" id="IPR051312">
    <property type="entry name" value="Diverse_Substr_Oxidored"/>
</dbReference>
<dbReference type="PANTHER" id="PTHR42659:SF1">
    <property type="entry name" value="OXIDOREDUCTASE"/>
    <property type="match status" value="1"/>
</dbReference>
<organism evidence="3 4">
    <name type="scientific">Dictyobacter alpinus</name>
    <dbReference type="NCBI Taxonomy" id="2014873"/>
    <lineage>
        <taxon>Bacteria</taxon>
        <taxon>Bacillati</taxon>
        <taxon>Chloroflexota</taxon>
        <taxon>Ktedonobacteria</taxon>
        <taxon>Ktedonobacterales</taxon>
        <taxon>Dictyobacteraceae</taxon>
        <taxon>Dictyobacter</taxon>
    </lineage>
</organism>
<dbReference type="Gene3D" id="3.30.390.50">
    <property type="entry name" value="CO dehydrogenase flavoprotein, C-terminal domain"/>
    <property type="match status" value="1"/>
</dbReference>
<dbReference type="Gene3D" id="3.30.43.10">
    <property type="entry name" value="Uridine Diphospho-n-acetylenolpyruvylglucosamine Reductase, domain 2"/>
    <property type="match status" value="1"/>
</dbReference>
<comment type="caution">
    <text evidence="3">The sequence shown here is derived from an EMBL/GenBank/DDBJ whole genome shotgun (WGS) entry which is preliminary data.</text>
</comment>
<name>A0A402BDI9_9CHLR</name>
<dbReference type="PANTHER" id="PTHR42659">
    <property type="entry name" value="XANTHINE DEHYDROGENASE SUBUNIT C-RELATED"/>
    <property type="match status" value="1"/>
</dbReference>
<evidence type="ECO:0000259" key="2">
    <source>
        <dbReference type="PROSITE" id="PS51387"/>
    </source>
</evidence>
<dbReference type="SUPFAM" id="SSF56176">
    <property type="entry name" value="FAD-binding/transporter-associated domain-like"/>
    <property type="match status" value="1"/>
</dbReference>
<keyword evidence="4" id="KW-1185">Reference proteome</keyword>
<dbReference type="Pfam" id="PF00941">
    <property type="entry name" value="FAD_binding_5"/>
    <property type="match status" value="1"/>
</dbReference>
<dbReference type="GO" id="GO:0071949">
    <property type="term" value="F:FAD binding"/>
    <property type="evidence" value="ECO:0007669"/>
    <property type="project" value="InterPro"/>
</dbReference>
<dbReference type="SMART" id="SM01092">
    <property type="entry name" value="CO_deh_flav_C"/>
    <property type="match status" value="1"/>
</dbReference>
<reference evidence="4" key="1">
    <citation type="submission" date="2018-12" db="EMBL/GenBank/DDBJ databases">
        <title>Tengunoibacter tsumagoiensis gen. nov., sp. nov., Dictyobacter kobayashii sp. nov., D. alpinus sp. nov., and D. joshuensis sp. nov. and description of Dictyobacteraceae fam. nov. within the order Ktedonobacterales isolated from Tengu-no-mugimeshi.</title>
        <authorList>
            <person name="Wang C.M."/>
            <person name="Zheng Y."/>
            <person name="Sakai Y."/>
            <person name="Toyoda A."/>
            <person name="Minakuchi Y."/>
            <person name="Abe K."/>
            <person name="Yokota A."/>
            <person name="Yabe S."/>
        </authorList>
    </citation>
    <scope>NUCLEOTIDE SEQUENCE [LARGE SCALE GENOMIC DNA]</scope>
    <source>
        <strain evidence="4">Uno16</strain>
    </source>
</reference>
<dbReference type="InterPro" id="IPR005107">
    <property type="entry name" value="CO_DH_flav_C"/>
</dbReference>
<dbReference type="PROSITE" id="PS51387">
    <property type="entry name" value="FAD_PCMH"/>
    <property type="match status" value="1"/>
</dbReference>
<keyword evidence="1" id="KW-0560">Oxidoreductase</keyword>
<dbReference type="InterPro" id="IPR016169">
    <property type="entry name" value="FAD-bd_PCMH_sub2"/>
</dbReference>
<protein>
    <submittedName>
        <fullName evidence="3">Oxidoreductase</fullName>
    </submittedName>
</protein>
<dbReference type="GO" id="GO:0016491">
    <property type="term" value="F:oxidoreductase activity"/>
    <property type="evidence" value="ECO:0007669"/>
    <property type="project" value="UniProtKB-KW"/>
</dbReference>
<dbReference type="InterPro" id="IPR036683">
    <property type="entry name" value="CO_DH_flav_C_dom_sf"/>
</dbReference>
<proteinExistence type="predicted"/>
<gene>
    <name evidence="3" type="ORF">KDA_48730</name>
</gene>
<sequence length="357" mass="38424">MKTFYYQRALDIPSAIAMISQDPGAQFIAGGTSQVDLMKEDVQHPTRLIDISQLPLVEIEPMPSGGLRIGANVKNTTAARHPLIAATYPAISEAILAGASHQIRNMASMAGNLLQRTRCPYLRDPNQPCNKRDPGTGCSAVDGYNRMHAIFGQSDYGASSPLTCIAAHPSDLTTALAAHEAVIVIEGPDGPRKIGFEQLYRLPGETPHIDTNLRQDDLIVAIELPAFEGNSHYLKVRDRASYAYALVSCAVALIMDDERIAVARIALGSVAAKPWRAYAAEAMLKGQLPTKELFERAATRALEGAQPYNMNSYKLELGRMVVQQTLLETAGLEPLQGMQATAFASSVGGIAGIVEPL</sequence>
<accession>A0A402BDI9</accession>
<dbReference type="RefSeq" id="WP_126629660.1">
    <property type="nucleotide sequence ID" value="NZ_BIFT01000002.1"/>
</dbReference>
<dbReference type="InterPro" id="IPR016166">
    <property type="entry name" value="FAD-bd_PCMH"/>
</dbReference>
<evidence type="ECO:0000256" key="1">
    <source>
        <dbReference type="ARBA" id="ARBA00023002"/>
    </source>
</evidence>
<dbReference type="Proteomes" id="UP000287171">
    <property type="component" value="Unassembled WGS sequence"/>
</dbReference>
<dbReference type="InterPro" id="IPR016167">
    <property type="entry name" value="FAD-bd_PCMH_sub1"/>
</dbReference>
<dbReference type="Gene3D" id="3.30.465.10">
    <property type="match status" value="2"/>
</dbReference>
<dbReference type="Pfam" id="PF03450">
    <property type="entry name" value="CO_deh_flav_C"/>
    <property type="match status" value="1"/>
</dbReference>
<evidence type="ECO:0000313" key="4">
    <source>
        <dbReference type="Proteomes" id="UP000287171"/>
    </source>
</evidence>
<feature type="domain" description="FAD-binding PCMH-type" evidence="2">
    <location>
        <begin position="1"/>
        <end position="229"/>
    </location>
</feature>
<dbReference type="EMBL" id="BIFT01000002">
    <property type="protein sequence ID" value="GCE29389.1"/>
    <property type="molecule type" value="Genomic_DNA"/>
</dbReference>
<evidence type="ECO:0000313" key="3">
    <source>
        <dbReference type="EMBL" id="GCE29389.1"/>
    </source>
</evidence>
<dbReference type="InterPro" id="IPR002346">
    <property type="entry name" value="Mopterin_DH_FAD-bd"/>
</dbReference>
<dbReference type="AlphaFoldDB" id="A0A402BDI9"/>